<keyword evidence="1" id="KW-0472">Membrane</keyword>
<dbReference type="Pfam" id="PF14219">
    <property type="entry name" value="DUF4328"/>
    <property type="match status" value="1"/>
</dbReference>
<feature type="transmembrane region" description="Helical" evidence="1">
    <location>
        <begin position="220"/>
        <end position="237"/>
    </location>
</feature>
<gene>
    <name evidence="3" type="ORF">FHR38_001750</name>
</gene>
<evidence type="ECO:0000259" key="2">
    <source>
        <dbReference type="Pfam" id="PF14219"/>
    </source>
</evidence>
<feature type="transmembrane region" description="Helical" evidence="1">
    <location>
        <begin position="164"/>
        <end position="185"/>
    </location>
</feature>
<keyword evidence="1" id="KW-0812">Transmembrane</keyword>
<feature type="transmembrane region" description="Helical" evidence="1">
    <location>
        <begin position="130"/>
        <end position="152"/>
    </location>
</feature>
<dbReference type="EMBL" id="JACHJW010000001">
    <property type="protein sequence ID" value="MBB4958017.1"/>
    <property type="molecule type" value="Genomic_DNA"/>
</dbReference>
<keyword evidence="4" id="KW-1185">Reference proteome</keyword>
<dbReference type="InterPro" id="IPR025565">
    <property type="entry name" value="DUF4328"/>
</dbReference>
<organism evidence="3 4">
    <name type="scientific">Micromonospora polyrhachis</name>
    <dbReference type="NCBI Taxonomy" id="1282883"/>
    <lineage>
        <taxon>Bacteria</taxon>
        <taxon>Bacillati</taxon>
        <taxon>Actinomycetota</taxon>
        <taxon>Actinomycetes</taxon>
        <taxon>Micromonosporales</taxon>
        <taxon>Micromonosporaceae</taxon>
        <taxon>Micromonospora</taxon>
    </lineage>
</organism>
<keyword evidence="1" id="KW-1133">Transmembrane helix</keyword>
<accession>A0A7W7SPK2</accession>
<reference evidence="3 4" key="1">
    <citation type="submission" date="2020-08" db="EMBL/GenBank/DDBJ databases">
        <title>Sequencing the genomes of 1000 actinobacteria strains.</title>
        <authorList>
            <person name="Klenk H.-P."/>
        </authorList>
    </citation>
    <scope>NUCLEOTIDE SEQUENCE [LARGE SCALE GENOMIC DNA]</scope>
    <source>
        <strain evidence="3 4">DSM 45886</strain>
    </source>
</reference>
<evidence type="ECO:0000256" key="1">
    <source>
        <dbReference type="SAM" id="Phobius"/>
    </source>
</evidence>
<dbReference type="RefSeq" id="WP_184534178.1">
    <property type="nucleotide sequence ID" value="NZ_JACHJW010000001.1"/>
</dbReference>
<proteinExistence type="predicted"/>
<feature type="transmembrane region" description="Helical" evidence="1">
    <location>
        <begin position="38"/>
        <end position="62"/>
    </location>
</feature>
<feature type="domain" description="DUF4328" evidence="2">
    <location>
        <begin position="80"/>
        <end position="241"/>
    </location>
</feature>
<name>A0A7W7SPK2_9ACTN</name>
<dbReference type="Proteomes" id="UP000578819">
    <property type="component" value="Unassembled WGS sequence"/>
</dbReference>
<protein>
    <recommendedName>
        <fullName evidence="2">DUF4328 domain-containing protein</fullName>
    </recommendedName>
</protein>
<feature type="transmembrane region" description="Helical" evidence="1">
    <location>
        <begin position="82"/>
        <end position="110"/>
    </location>
</feature>
<comment type="caution">
    <text evidence="3">The sequence shown here is derived from an EMBL/GenBank/DDBJ whole genome shotgun (WGS) entry which is preliminary data.</text>
</comment>
<dbReference type="AlphaFoldDB" id="A0A7W7SPK2"/>
<evidence type="ECO:0000313" key="3">
    <source>
        <dbReference type="EMBL" id="MBB4958017.1"/>
    </source>
</evidence>
<sequence>MSCGTCGGEISPHFSECSTCRTPADAPILWPTATTYRLGGVGLAAMILVGVTVLTNVALALVPGLGRVVAEQTTRDGDADPLVLAILAEALLAIASGVAIVAAAVLVIIWCYRAYKNLEAFPDAGQTLSSGWAIAGWLVPFANFVVPCRVMANIARDSLWRARTPVLVGVWWAAWLVYVISDWYVDVVDRGKADELPFPEGRYHAGLYADYYAAALPRNLLPMIASIVAGVLLIVLIRKISTAQDRRIARGQPSAPVLPAMIVPYLPVPPEAGDTIKA</sequence>
<evidence type="ECO:0000313" key="4">
    <source>
        <dbReference type="Proteomes" id="UP000578819"/>
    </source>
</evidence>